<accession>A0ABU4VIG5</accession>
<comment type="caution">
    <text evidence="3">The sequence shown here is derived from an EMBL/GenBank/DDBJ whole genome shotgun (WGS) entry which is preliminary data.</text>
</comment>
<dbReference type="EMBL" id="JAXAVX010000001">
    <property type="protein sequence ID" value="MDX8150721.1"/>
    <property type="molecule type" value="Genomic_DNA"/>
</dbReference>
<dbReference type="InterPro" id="IPR020904">
    <property type="entry name" value="Sc_DH/Rdtase_CS"/>
</dbReference>
<evidence type="ECO:0000256" key="2">
    <source>
        <dbReference type="ARBA" id="ARBA00023002"/>
    </source>
</evidence>
<dbReference type="PROSITE" id="PS00061">
    <property type="entry name" value="ADH_SHORT"/>
    <property type="match status" value="1"/>
</dbReference>
<sequence length="254" mass="25852">MISDLTGRRTLITGAAAGIGTACAELFAKQGAKVLVTDVDTAGAERLAAELGEGHGSATLDVTQADQWQTAVAAAEEQLGGLDVLVNNAGIEIGAPLTETEEADFDRLMRINVTGTFLGIKASVPLLAASGSGSIVNMSSVAGLGGAPLLGAYCASKGAVVRLSEVAAIELRAANIRVNAVCPAFIDTAMVDRLVSPFEAAVGMPFGEVLKLKQGRIGEVSEVAEMVAFLASEDSSFTTGSHYVLDGGLEASLL</sequence>
<organism evidence="3 4">
    <name type="scientific">Patulibacter brassicae</name>
    <dbReference type="NCBI Taxonomy" id="1705717"/>
    <lineage>
        <taxon>Bacteria</taxon>
        <taxon>Bacillati</taxon>
        <taxon>Actinomycetota</taxon>
        <taxon>Thermoleophilia</taxon>
        <taxon>Solirubrobacterales</taxon>
        <taxon>Patulibacteraceae</taxon>
        <taxon>Patulibacter</taxon>
    </lineage>
</organism>
<dbReference type="PRINTS" id="PR00080">
    <property type="entry name" value="SDRFAMILY"/>
</dbReference>
<evidence type="ECO:0000313" key="3">
    <source>
        <dbReference type="EMBL" id="MDX8150721.1"/>
    </source>
</evidence>
<evidence type="ECO:0000313" key="4">
    <source>
        <dbReference type="Proteomes" id="UP001277761"/>
    </source>
</evidence>
<reference evidence="3 4" key="1">
    <citation type="submission" date="2023-11" db="EMBL/GenBank/DDBJ databases">
        <authorList>
            <person name="Xu M."/>
            <person name="Jiang T."/>
        </authorList>
    </citation>
    <scope>NUCLEOTIDE SEQUENCE [LARGE SCALE GENOMIC DNA]</scope>
    <source>
        <strain evidence="3 4">SD</strain>
    </source>
</reference>
<keyword evidence="2" id="KW-0560">Oxidoreductase</keyword>
<name>A0ABU4VIG5_9ACTN</name>
<dbReference type="PANTHER" id="PTHR24321">
    <property type="entry name" value="DEHYDROGENASES, SHORT CHAIN"/>
    <property type="match status" value="1"/>
</dbReference>
<keyword evidence="4" id="KW-1185">Reference proteome</keyword>
<dbReference type="PANTHER" id="PTHR24321:SF8">
    <property type="entry name" value="ESTRADIOL 17-BETA-DEHYDROGENASE 8-RELATED"/>
    <property type="match status" value="1"/>
</dbReference>
<dbReference type="Gene3D" id="3.40.50.720">
    <property type="entry name" value="NAD(P)-binding Rossmann-like Domain"/>
    <property type="match status" value="1"/>
</dbReference>
<dbReference type="PRINTS" id="PR00081">
    <property type="entry name" value="GDHRDH"/>
</dbReference>
<evidence type="ECO:0000256" key="1">
    <source>
        <dbReference type="ARBA" id="ARBA00006484"/>
    </source>
</evidence>
<comment type="similarity">
    <text evidence="1">Belongs to the short-chain dehydrogenases/reductases (SDR) family.</text>
</comment>
<dbReference type="Proteomes" id="UP001277761">
    <property type="component" value="Unassembled WGS sequence"/>
</dbReference>
<dbReference type="SUPFAM" id="SSF51735">
    <property type="entry name" value="NAD(P)-binding Rossmann-fold domains"/>
    <property type="match status" value="1"/>
</dbReference>
<dbReference type="InterPro" id="IPR036291">
    <property type="entry name" value="NAD(P)-bd_dom_sf"/>
</dbReference>
<dbReference type="Pfam" id="PF13561">
    <property type="entry name" value="adh_short_C2"/>
    <property type="match status" value="1"/>
</dbReference>
<dbReference type="NCBIfam" id="NF005559">
    <property type="entry name" value="PRK07231.1"/>
    <property type="match status" value="1"/>
</dbReference>
<gene>
    <name evidence="3" type="ORF">SK069_03870</name>
</gene>
<dbReference type="InterPro" id="IPR002347">
    <property type="entry name" value="SDR_fam"/>
</dbReference>
<protein>
    <submittedName>
        <fullName evidence="3">SDR family NAD(P)-dependent oxidoreductase</fullName>
    </submittedName>
</protein>
<proteinExistence type="inferred from homology"/>